<dbReference type="STRING" id="640132.Srot_1162"/>
<evidence type="ECO:0008006" key="3">
    <source>
        <dbReference type="Google" id="ProtNLM"/>
    </source>
</evidence>
<evidence type="ECO:0000313" key="1">
    <source>
        <dbReference type="EMBL" id="ADG97634.1"/>
    </source>
</evidence>
<evidence type="ECO:0000313" key="2">
    <source>
        <dbReference type="Proteomes" id="UP000002247"/>
    </source>
</evidence>
<name>D6ZFB0_SEGRD</name>
<dbReference type="AlphaFoldDB" id="D6ZFB0"/>
<dbReference type="EMBL" id="CP001958">
    <property type="protein sequence ID" value="ADG97634.1"/>
    <property type="molecule type" value="Genomic_DNA"/>
</dbReference>
<dbReference type="eggNOG" id="ENOG502ZJCX">
    <property type="taxonomic scope" value="Bacteria"/>
</dbReference>
<dbReference type="KEGG" id="srt:Srot_1162"/>
<protein>
    <recommendedName>
        <fullName evidence="3">Head-to-tail adaptor</fullName>
    </recommendedName>
</protein>
<sequence>MELPPLVDPEVFAGLLADHGRAEQSLRAATAAVRDHCRWHIAPVVAQTENVACDGGRVLALPTLRLVSVQSVTVDGEQITGYRADPAGLLVRESGWPEGTVTVEFTHGYDDAPAVAALICEQAARAVTSPLGGVHEKMGPYEYFPAPGASSLGPEQHEVLNRYYLPSAA</sequence>
<keyword evidence="2" id="KW-1185">Reference proteome</keyword>
<gene>
    <name evidence="1" type="ordered locus">Srot_1162</name>
</gene>
<accession>D6ZFB0</accession>
<dbReference type="Proteomes" id="UP000002247">
    <property type="component" value="Chromosome"/>
</dbReference>
<dbReference type="HOGENOM" id="CLU_1494764_0_0_11"/>
<organism evidence="1 2">
    <name type="scientific">Segniliparus rotundus (strain ATCC BAA-972 / CDC 1076 / CIP 108378 / DSM 44985 / JCM 13578)</name>
    <dbReference type="NCBI Taxonomy" id="640132"/>
    <lineage>
        <taxon>Bacteria</taxon>
        <taxon>Bacillati</taxon>
        <taxon>Actinomycetota</taxon>
        <taxon>Actinomycetes</taxon>
        <taxon>Mycobacteriales</taxon>
        <taxon>Segniliparaceae</taxon>
        <taxon>Segniliparus</taxon>
    </lineage>
</organism>
<proteinExistence type="predicted"/>
<reference evidence="1 2" key="1">
    <citation type="journal article" date="2010" name="Stand. Genomic Sci.">
        <title>Complete genome sequence of Segniliparus rotundus type strain (CDC 1076).</title>
        <authorList>
            <person name="Sikorski J."/>
            <person name="Lapidus A."/>
            <person name="Copeland A."/>
            <person name="Misra M."/>
            <person name="Glavina Del Rio T."/>
            <person name="Nolan M."/>
            <person name="Lucas S."/>
            <person name="Chen F."/>
            <person name="Tice H."/>
            <person name="Cheng J.F."/>
            <person name="Jando M."/>
            <person name="Schneider S."/>
            <person name="Bruce D."/>
            <person name="Goodwin L."/>
            <person name="Pitluck S."/>
            <person name="Liolios K."/>
            <person name="Mikhailova N."/>
            <person name="Pati A."/>
            <person name="Ivanova N."/>
            <person name="Mavromatis K."/>
            <person name="Chen A."/>
            <person name="Palaniappan K."/>
            <person name="Chertkov O."/>
            <person name="Land M."/>
            <person name="Hauser L."/>
            <person name="Chang Y.J."/>
            <person name="Jeffries C.D."/>
            <person name="Brettin T."/>
            <person name="Detter J.C."/>
            <person name="Han C."/>
            <person name="Rohde M."/>
            <person name="Goker M."/>
            <person name="Bristow J."/>
            <person name="Eisen J.A."/>
            <person name="Markowitz V."/>
            <person name="Hugenholtz P."/>
            <person name="Kyrpides N.C."/>
            <person name="Klenk H.P."/>
        </authorList>
    </citation>
    <scope>NUCLEOTIDE SEQUENCE [LARGE SCALE GENOMIC DNA]</scope>
    <source>
        <strain evidence="2">ATCC BAA-972 / CDC 1076 / CIP 108378 / DSM 44985 / JCM 13578</strain>
    </source>
</reference>